<organism evidence="4 5">
    <name type="scientific">Pseudobacteriovorax antillogorgiicola</name>
    <dbReference type="NCBI Taxonomy" id="1513793"/>
    <lineage>
        <taxon>Bacteria</taxon>
        <taxon>Pseudomonadati</taxon>
        <taxon>Bdellovibrionota</taxon>
        <taxon>Oligoflexia</taxon>
        <taxon>Oligoflexales</taxon>
        <taxon>Pseudobacteriovoracaceae</taxon>
        <taxon>Pseudobacteriovorax</taxon>
    </lineage>
</organism>
<protein>
    <submittedName>
        <fullName evidence="4">Ankyrin repeat</fullName>
    </submittedName>
</protein>
<dbReference type="GO" id="GO:0005737">
    <property type="term" value="C:cytoplasm"/>
    <property type="evidence" value="ECO:0007669"/>
    <property type="project" value="TreeGrafter"/>
</dbReference>
<feature type="repeat" description="ANK" evidence="3">
    <location>
        <begin position="339"/>
        <end position="371"/>
    </location>
</feature>
<proteinExistence type="predicted"/>
<evidence type="ECO:0000313" key="5">
    <source>
        <dbReference type="Proteomes" id="UP000192907"/>
    </source>
</evidence>
<gene>
    <name evidence="4" type="ORF">SAMN06296036_105157</name>
</gene>
<sequence>MKFSLKPVWALLPFVFVANNGHGGVNKTLDIDVFPDRVHDVADIEAHPIVFDCQLGVDKLLEGDGSNFLSPRMSIIKMDHKNHTLVSYDSEGKMFIFTGYTDDFQWEPFASTYQQDVQNDWDALGAFIDLQRVSGRQYQGYLLADLYNYIPEYFDEEESTALDLSCTYIEDQQGNAGLNSLMQAALFGDTNRIRSLLSQGDFDVNSQTTDGFSALMFAVMNRYTKSAQLLLNAGADVNLRNRFGNDVLNYAVHLKHHKLIGMLSEAGATGGARSLLGESALTLAIKNGFEQTLIKKSLVSRDSLPYIIELLSPAQLLSFLGIGLDIEARKEVEDRYAFNGATALHIAARNNNLEQVKILVEAGADIESKRGKGPAIQNNQGEWVYSEYQGNPLYYTNDLAVAGYLLGKGAQFVVNSGFSPLHEAMNYKSVELIRFMMNQGQFDIKAVDYIGRDFLTCIMNNLSRWRPDYQEKLDIIEDLVALGADARAVSAYGNTALFEAARSNELELAKLFIDLGAQVNIVNASWRNTPYAVAKSYGYEDMVKLLLNAGADPEL</sequence>
<keyword evidence="1" id="KW-0677">Repeat</keyword>
<evidence type="ECO:0000313" key="4">
    <source>
        <dbReference type="EMBL" id="SMF12361.1"/>
    </source>
</evidence>
<dbReference type="Pfam" id="PF00023">
    <property type="entry name" value="Ank"/>
    <property type="match status" value="1"/>
</dbReference>
<evidence type="ECO:0000256" key="1">
    <source>
        <dbReference type="ARBA" id="ARBA00022737"/>
    </source>
</evidence>
<dbReference type="AlphaFoldDB" id="A0A1Y6BN43"/>
<evidence type="ECO:0000256" key="3">
    <source>
        <dbReference type="PROSITE-ProRule" id="PRU00023"/>
    </source>
</evidence>
<name>A0A1Y6BN43_9BACT</name>
<feature type="repeat" description="ANK" evidence="3">
    <location>
        <begin position="526"/>
        <end position="555"/>
    </location>
</feature>
<dbReference type="EMBL" id="FWZT01000005">
    <property type="protein sequence ID" value="SMF12361.1"/>
    <property type="molecule type" value="Genomic_DNA"/>
</dbReference>
<keyword evidence="2 3" id="KW-0040">ANK repeat</keyword>
<dbReference type="PRINTS" id="PR01415">
    <property type="entry name" value="ANKYRIN"/>
</dbReference>
<dbReference type="Pfam" id="PF12796">
    <property type="entry name" value="Ank_2"/>
    <property type="match status" value="2"/>
</dbReference>
<feature type="repeat" description="ANK" evidence="3">
    <location>
        <begin position="492"/>
        <end position="524"/>
    </location>
</feature>
<evidence type="ECO:0000256" key="2">
    <source>
        <dbReference type="ARBA" id="ARBA00023043"/>
    </source>
</evidence>
<feature type="repeat" description="ANK" evidence="3">
    <location>
        <begin position="416"/>
        <end position="440"/>
    </location>
</feature>
<dbReference type="PROSITE" id="PS50297">
    <property type="entry name" value="ANK_REP_REGION"/>
    <property type="match status" value="5"/>
</dbReference>
<dbReference type="PANTHER" id="PTHR24198">
    <property type="entry name" value="ANKYRIN REPEAT AND PROTEIN KINASE DOMAIN-CONTAINING PROTEIN"/>
    <property type="match status" value="1"/>
</dbReference>
<dbReference type="InterPro" id="IPR002110">
    <property type="entry name" value="Ankyrin_rpt"/>
</dbReference>
<keyword evidence="5" id="KW-1185">Reference proteome</keyword>
<dbReference type="SMART" id="SM00248">
    <property type="entry name" value="ANK"/>
    <property type="match status" value="6"/>
</dbReference>
<feature type="repeat" description="ANK" evidence="3">
    <location>
        <begin position="210"/>
        <end position="242"/>
    </location>
</feature>
<dbReference type="STRING" id="1513793.SAMN06296036_105157"/>
<dbReference type="Proteomes" id="UP000192907">
    <property type="component" value="Unassembled WGS sequence"/>
</dbReference>
<dbReference type="Gene3D" id="1.25.40.20">
    <property type="entry name" value="Ankyrin repeat-containing domain"/>
    <property type="match status" value="3"/>
</dbReference>
<dbReference type="PROSITE" id="PS50088">
    <property type="entry name" value="ANK_REPEAT"/>
    <property type="match status" value="5"/>
</dbReference>
<dbReference type="RefSeq" id="WP_159455241.1">
    <property type="nucleotide sequence ID" value="NZ_FWZT01000005.1"/>
</dbReference>
<dbReference type="InterPro" id="IPR036770">
    <property type="entry name" value="Ankyrin_rpt-contain_sf"/>
</dbReference>
<dbReference type="PANTHER" id="PTHR24198:SF165">
    <property type="entry name" value="ANKYRIN REPEAT-CONTAINING PROTEIN-RELATED"/>
    <property type="match status" value="1"/>
</dbReference>
<reference evidence="5" key="1">
    <citation type="submission" date="2017-04" db="EMBL/GenBank/DDBJ databases">
        <authorList>
            <person name="Varghese N."/>
            <person name="Submissions S."/>
        </authorList>
    </citation>
    <scope>NUCLEOTIDE SEQUENCE [LARGE SCALE GENOMIC DNA]</scope>
    <source>
        <strain evidence="5">RKEM611</strain>
    </source>
</reference>
<accession>A0A1Y6BN43</accession>
<dbReference type="SUPFAM" id="SSF48403">
    <property type="entry name" value="Ankyrin repeat"/>
    <property type="match status" value="1"/>
</dbReference>